<keyword evidence="5" id="KW-0378">Hydrolase</keyword>
<feature type="binding site" evidence="8">
    <location>
        <position position="178"/>
    </location>
    <ligand>
        <name>Zn(2+)</name>
        <dbReference type="ChEBI" id="CHEBI:29105"/>
        <label>1</label>
    </ligand>
</feature>
<feature type="binding site" evidence="8">
    <location>
        <position position="66"/>
    </location>
    <ligand>
        <name>Zn(2+)</name>
        <dbReference type="ChEBI" id="CHEBI:29105"/>
        <label>1</label>
    </ligand>
</feature>
<feature type="binding site" evidence="8">
    <location>
        <position position="178"/>
    </location>
    <ligand>
        <name>Zn(2+)</name>
        <dbReference type="ChEBI" id="CHEBI:29105"/>
        <label>2</label>
    </ligand>
</feature>
<evidence type="ECO:0000256" key="1">
    <source>
        <dbReference type="ARBA" id="ARBA00006272"/>
    </source>
</evidence>
<dbReference type="InterPro" id="IPR008007">
    <property type="entry name" value="Peptidase_M42"/>
</dbReference>
<reference evidence="10" key="1">
    <citation type="submission" date="2016-11" db="EMBL/GenBank/DDBJ databases">
        <authorList>
            <person name="Varghese N."/>
            <person name="Submissions S."/>
        </authorList>
    </citation>
    <scope>NUCLEOTIDE SEQUENCE [LARGE SCALE GENOMIC DNA]</scope>
    <source>
        <strain evidence="10">DSM 22212</strain>
    </source>
</reference>
<dbReference type="OrthoDB" id="9772053at2"/>
<dbReference type="SUPFAM" id="SSF101821">
    <property type="entry name" value="Aminopeptidase/glucanase lid domain"/>
    <property type="match status" value="1"/>
</dbReference>
<keyword evidence="3" id="KW-0645">Protease</keyword>
<dbReference type="GO" id="GO:0004177">
    <property type="term" value="F:aminopeptidase activity"/>
    <property type="evidence" value="ECO:0007669"/>
    <property type="project" value="UniProtKB-UniRule"/>
</dbReference>
<evidence type="ECO:0000256" key="3">
    <source>
        <dbReference type="ARBA" id="ARBA00022670"/>
    </source>
</evidence>
<keyword evidence="2" id="KW-0031">Aminopeptidase</keyword>
<evidence type="ECO:0000256" key="5">
    <source>
        <dbReference type="ARBA" id="ARBA00022801"/>
    </source>
</evidence>
<evidence type="ECO:0000313" key="10">
    <source>
        <dbReference type="Proteomes" id="UP000185812"/>
    </source>
</evidence>
<dbReference type="PANTHER" id="PTHR32481:SF0">
    <property type="entry name" value="AMINOPEPTIDASE YPDE-RELATED"/>
    <property type="match status" value="1"/>
</dbReference>
<dbReference type="AlphaFoldDB" id="A0A1M6VFQ6"/>
<dbReference type="Gene3D" id="3.40.630.10">
    <property type="entry name" value="Zn peptidases"/>
    <property type="match status" value="1"/>
</dbReference>
<dbReference type="EMBL" id="FRAU01000006">
    <property type="protein sequence ID" value="SHK80353.1"/>
    <property type="molecule type" value="Genomic_DNA"/>
</dbReference>
<name>A0A1M6VFQ6_9BACT</name>
<sequence length="357" mass="38754">MNAKNEVFLLKLLETPSPSGFEQALQQTWVAHVKPWVDEVAQDSYGTVWAIKRGRADAPRLMLEAHADEVGFIVQHISEEGFLHIAPIGGADRALARARRVQVLGSKGPVDGVLGHTAIHLRDPKDEKVPEWHELFVDVGAQSREEVAALGIRVGHPVVLADAPFRLQGRRLVGRALDNRLGGFILAQVLAALAEKPPVATVYAVNAVQEEIGGYGARMVAYRLHPDAALVLEVTHATDTPGIDVRRHGLIRLGKGPVLTHGTANHPMLVERLLAVAKAEGIPVQHEASSRRTGTDADDIFATRGGIPCALVSVPLRYMHSPVEMVDLDDIAHTVRLLVAFVQSLKPGDRFQTPLID</sequence>
<evidence type="ECO:0000256" key="8">
    <source>
        <dbReference type="PIRSR" id="PIRSR001123-2"/>
    </source>
</evidence>
<proteinExistence type="inferred from homology"/>
<evidence type="ECO:0000256" key="4">
    <source>
        <dbReference type="ARBA" id="ARBA00022723"/>
    </source>
</evidence>
<dbReference type="GO" id="GO:0006508">
    <property type="term" value="P:proteolysis"/>
    <property type="evidence" value="ECO:0007669"/>
    <property type="project" value="UniProtKB-KW"/>
</dbReference>
<dbReference type="RefSeq" id="WP_072715850.1">
    <property type="nucleotide sequence ID" value="NZ_FRAU01000006.1"/>
</dbReference>
<feature type="active site" description="Proton acceptor" evidence="7">
    <location>
        <position position="210"/>
    </location>
</feature>
<accession>A0A1M6VFQ6</accession>
<evidence type="ECO:0000256" key="6">
    <source>
        <dbReference type="PIRNR" id="PIRNR001123"/>
    </source>
</evidence>
<feature type="binding site" evidence="8">
    <location>
        <position position="320"/>
    </location>
    <ligand>
        <name>Zn(2+)</name>
        <dbReference type="ChEBI" id="CHEBI:29105"/>
        <label>2</label>
    </ligand>
</feature>
<evidence type="ECO:0000313" key="9">
    <source>
        <dbReference type="EMBL" id="SHK80353.1"/>
    </source>
</evidence>
<dbReference type="Gene3D" id="2.40.30.40">
    <property type="entry name" value="Peptidase M42, domain 2"/>
    <property type="match status" value="1"/>
</dbReference>
<dbReference type="InterPro" id="IPR023367">
    <property type="entry name" value="Peptidase_M42_dom2"/>
</dbReference>
<organism evidence="9 10">
    <name type="scientific">Rhodothermus profundi</name>
    <dbReference type="NCBI Taxonomy" id="633813"/>
    <lineage>
        <taxon>Bacteria</taxon>
        <taxon>Pseudomonadati</taxon>
        <taxon>Rhodothermota</taxon>
        <taxon>Rhodothermia</taxon>
        <taxon>Rhodothermales</taxon>
        <taxon>Rhodothermaceae</taxon>
        <taxon>Rhodothermus</taxon>
    </lineage>
</organism>
<feature type="binding site" evidence="8">
    <location>
        <position position="233"/>
    </location>
    <ligand>
        <name>Zn(2+)</name>
        <dbReference type="ChEBI" id="CHEBI:29105"/>
        <label>1</label>
    </ligand>
</feature>
<dbReference type="InterPro" id="IPR051464">
    <property type="entry name" value="Peptidase_M42_aminopept"/>
</dbReference>
<keyword evidence="4 8" id="KW-0479">Metal-binding</keyword>
<dbReference type="CDD" id="cd05656">
    <property type="entry name" value="M42_Frv"/>
    <property type="match status" value="1"/>
</dbReference>
<gene>
    <name evidence="9" type="ORF">SAMN04488087_2020</name>
</gene>
<comment type="similarity">
    <text evidence="1 6">Belongs to the peptidase M42 family.</text>
</comment>
<dbReference type="SUPFAM" id="SSF53187">
    <property type="entry name" value="Zn-dependent exopeptidases"/>
    <property type="match status" value="1"/>
</dbReference>
<dbReference type="GO" id="GO:0046872">
    <property type="term" value="F:metal ion binding"/>
    <property type="evidence" value="ECO:0007669"/>
    <property type="project" value="UniProtKB-UniRule"/>
</dbReference>
<dbReference type="PANTHER" id="PTHR32481">
    <property type="entry name" value="AMINOPEPTIDASE"/>
    <property type="match status" value="1"/>
</dbReference>
<dbReference type="PIRSF" id="PIRSF001123">
    <property type="entry name" value="PepA_GA"/>
    <property type="match status" value="1"/>
</dbReference>
<keyword evidence="10" id="KW-1185">Reference proteome</keyword>
<comment type="cofactor">
    <cofactor evidence="8">
        <name>a divalent metal cation</name>
        <dbReference type="ChEBI" id="CHEBI:60240"/>
    </cofactor>
    <text evidence="8">Binds 2 divalent metal cations per subunit.</text>
</comment>
<dbReference type="Proteomes" id="UP000185812">
    <property type="component" value="Unassembled WGS sequence"/>
</dbReference>
<protein>
    <submittedName>
        <fullName evidence="9">Endoglucanase</fullName>
    </submittedName>
</protein>
<feature type="binding site" evidence="8">
    <location>
        <position position="211"/>
    </location>
    <ligand>
        <name>Zn(2+)</name>
        <dbReference type="ChEBI" id="CHEBI:29105"/>
        <label>2</label>
    </ligand>
</feature>
<dbReference type="Pfam" id="PF05343">
    <property type="entry name" value="Peptidase_M42"/>
    <property type="match status" value="1"/>
</dbReference>
<evidence type="ECO:0000256" key="7">
    <source>
        <dbReference type="PIRSR" id="PIRSR001123-1"/>
    </source>
</evidence>
<evidence type="ECO:0000256" key="2">
    <source>
        <dbReference type="ARBA" id="ARBA00022438"/>
    </source>
</evidence>